<dbReference type="InterPro" id="IPR002881">
    <property type="entry name" value="DUF58"/>
</dbReference>
<reference evidence="4 5" key="1">
    <citation type="submission" date="2016-10" db="EMBL/GenBank/DDBJ databases">
        <authorList>
            <person name="de Groot N.N."/>
        </authorList>
    </citation>
    <scope>NUCLEOTIDE SEQUENCE [LARGE SCALE GENOMIC DNA]</scope>
    <source>
        <strain evidence="5">EB21,IBRC-M 10013,KCTC 4048</strain>
    </source>
</reference>
<dbReference type="OrthoDB" id="31512at2157"/>
<feature type="transmembrane region" description="Helical" evidence="2">
    <location>
        <begin position="12"/>
        <end position="44"/>
    </location>
</feature>
<evidence type="ECO:0000256" key="1">
    <source>
        <dbReference type="SAM" id="MobiDB-lite"/>
    </source>
</evidence>
<keyword evidence="2" id="KW-0472">Membrane</keyword>
<feature type="domain" description="DUF58" evidence="3">
    <location>
        <begin position="195"/>
        <end position="392"/>
    </location>
</feature>
<protein>
    <submittedName>
        <fullName evidence="4">Conserved repeat domain-containing protein</fullName>
    </submittedName>
</protein>
<dbReference type="RefSeq" id="WP_089731834.1">
    <property type="nucleotide sequence ID" value="NZ_FNIA01000004.1"/>
</dbReference>
<evidence type="ECO:0000313" key="4">
    <source>
        <dbReference type="EMBL" id="SDM57601.1"/>
    </source>
</evidence>
<evidence type="ECO:0000313" key="5">
    <source>
        <dbReference type="Proteomes" id="UP000199370"/>
    </source>
</evidence>
<dbReference type="Pfam" id="PF01882">
    <property type="entry name" value="DUF58"/>
    <property type="match status" value="1"/>
</dbReference>
<keyword evidence="2" id="KW-1133">Transmembrane helix</keyword>
<feature type="region of interest" description="Disordered" evidence="1">
    <location>
        <begin position="307"/>
        <end position="344"/>
    </location>
</feature>
<feature type="compositionally biased region" description="Low complexity" evidence="1">
    <location>
        <begin position="314"/>
        <end position="326"/>
    </location>
</feature>
<keyword evidence="2" id="KW-0812">Transmembrane</keyword>
<organism evidence="4 5">
    <name type="scientific">Haloarchaeobius iranensis</name>
    <dbReference type="NCBI Taxonomy" id="996166"/>
    <lineage>
        <taxon>Archaea</taxon>
        <taxon>Methanobacteriati</taxon>
        <taxon>Methanobacteriota</taxon>
        <taxon>Stenosarchaea group</taxon>
        <taxon>Halobacteria</taxon>
        <taxon>Halobacteriales</taxon>
        <taxon>Halorubellaceae</taxon>
        <taxon>Haloarchaeobius</taxon>
    </lineage>
</organism>
<dbReference type="PANTHER" id="PTHR33608:SF6">
    <property type="entry name" value="BLL2464 PROTEIN"/>
    <property type="match status" value="1"/>
</dbReference>
<accession>A0A1G9UCB0</accession>
<evidence type="ECO:0000259" key="3">
    <source>
        <dbReference type="Pfam" id="PF01882"/>
    </source>
</evidence>
<keyword evidence="5" id="KW-1185">Reference proteome</keyword>
<dbReference type="EMBL" id="FNIA01000004">
    <property type="protein sequence ID" value="SDM57601.1"/>
    <property type="molecule type" value="Genomic_DNA"/>
</dbReference>
<evidence type="ECO:0000256" key="2">
    <source>
        <dbReference type="SAM" id="Phobius"/>
    </source>
</evidence>
<dbReference type="Proteomes" id="UP000199370">
    <property type="component" value="Unassembled WGS sequence"/>
</dbReference>
<dbReference type="Gene3D" id="2.60.40.10">
    <property type="entry name" value="Immunoglobulins"/>
    <property type="match status" value="1"/>
</dbReference>
<name>A0A1G9UCB0_9EURY</name>
<dbReference type="AlphaFoldDB" id="A0A1G9UCB0"/>
<dbReference type="PANTHER" id="PTHR33608">
    <property type="entry name" value="BLL2464 PROTEIN"/>
    <property type="match status" value="1"/>
</dbReference>
<dbReference type="STRING" id="996166.SAMN05192554_10455"/>
<proteinExistence type="predicted"/>
<sequence length="446" mass="47977">MTRRDTGRWNIGLTVALVTGTLGLLAGNTVVFSAAAIGLGYAVYGYASRPPALDVDVERSLSDSSPMPGDEVEVTVTVRNAADEPLADLRIVDGVPETLGVVEGSPRFMTGLQPDETESFTYSVKVRRGVHAFGEPTVVARNVSGGVEVTETLPVESRLSCHAPVEDMHLADQTIPYPGRVETDSTGSGIEFHSIRQYHHSDPMNRIDWREFARSGELRTVEFRTDQAATIVVVVDTRRVARVSRRPEEPDGVELGTYAAGRIAGHLLDAGNRVGLAQYGSSLGYLRPGTGDDQAARIRNNLDVQSATSIPVRGTGTATNAAAADSGDPDPSPGDGDTGGVAATDGGWRVDWLRRRVPNGAQVVFVSPLLDDAPLDLLKRLRASGHALRVVSPDVTSTETPGSVVEAIKRQGRVSQLRNRTTDVIEWSPDEPLYAAIERATRRWQR</sequence>
<gene>
    <name evidence="4" type="ORF">SAMN05192554_10455</name>
</gene>
<dbReference type="InterPro" id="IPR013783">
    <property type="entry name" value="Ig-like_fold"/>
</dbReference>